<feature type="compositionally biased region" description="Basic and acidic residues" evidence="6">
    <location>
        <begin position="106"/>
        <end position="125"/>
    </location>
</feature>
<feature type="domain" description="AP2/ERF" evidence="7">
    <location>
        <begin position="859"/>
        <end position="919"/>
    </location>
</feature>
<feature type="compositionally biased region" description="Basic residues" evidence="6">
    <location>
        <begin position="76"/>
        <end position="87"/>
    </location>
</feature>
<dbReference type="PANTHER" id="PTHR45691:SF6">
    <property type="entry name" value="PROTEIN DIAPHANOUS"/>
    <property type="match status" value="1"/>
</dbReference>
<dbReference type="PANTHER" id="PTHR45691">
    <property type="entry name" value="PROTEIN DIAPHANOUS"/>
    <property type="match status" value="1"/>
</dbReference>
<evidence type="ECO:0000259" key="7">
    <source>
        <dbReference type="PROSITE" id="PS51032"/>
    </source>
</evidence>
<gene>
    <name evidence="8" type="ORF">PCAL00307_LOCUS7275</name>
    <name evidence="9" type="ORF">PECAL_1P32870</name>
</gene>
<feature type="compositionally biased region" description="Basic and acidic residues" evidence="6">
    <location>
        <begin position="174"/>
        <end position="186"/>
    </location>
</feature>
<dbReference type="AlphaFoldDB" id="A0A7S3ZS19"/>
<dbReference type="EMBL" id="HBIW01008568">
    <property type="protein sequence ID" value="CAE0691839.1"/>
    <property type="molecule type" value="Transcribed_RNA"/>
</dbReference>
<feature type="compositionally biased region" description="Basic and acidic residues" evidence="6">
    <location>
        <begin position="987"/>
        <end position="997"/>
    </location>
</feature>
<evidence type="ECO:0000256" key="4">
    <source>
        <dbReference type="ARBA" id="ARBA00023163"/>
    </source>
</evidence>
<reference evidence="9" key="2">
    <citation type="submission" date="2021-11" db="EMBL/GenBank/DDBJ databases">
        <authorList>
            <consortium name="Genoscope - CEA"/>
            <person name="William W."/>
        </authorList>
    </citation>
    <scope>NUCLEOTIDE SEQUENCE</scope>
</reference>
<feature type="region of interest" description="Disordered" evidence="6">
    <location>
        <begin position="539"/>
        <end position="558"/>
    </location>
</feature>
<reference evidence="8" key="1">
    <citation type="submission" date="2021-01" db="EMBL/GenBank/DDBJ databases">
        <authorList>
            <person name="Corre E."/>
            <person name="Pelletier E."/>
            <person name="Niang G."/>
            <person name="Scheremetjew M."/>
            <person name="Finn R."/>
            <person name="Kale V."/>
            <person name="Holt S."/>
            <person name="Cochrane G."/>
            <person name="Meng A."/>
            <person name="Brown T."/>
            <person name="Cohen L."/>
        </authorList>
    </citation>
    <scope>NUCLEOTIDE SEQUENCE</scope>
    <source>
        <strain evidence="8">CCMP1756</strain>
    </source>
</reference>
<keyword evidence="4" id="KW-0804">Transcription</keyword>
<organism evidence="8">
    <name type="scientific">Pelagomonas calceolata</name>
    <dbReference type="NCBI Taxonomy" id="35677"/>
    <lineage>
        <taxon>Eukaryota</taxon>
        <taxon>Sar</taxon>
        <taxon>Stramenopiles</taxon>
        <taxon>Ochrophyta</taxon>
        <taxon>Pelagophyceae</taxon>
        <taxon>Pelagomonadales</taxon>
        <taxon>Pelagomonadaceae</taxon>
        <taxon>Pelagomonas</taxon>
    </lineage>
</organism>
<evidence type="ECO:0000256" key="2">
    <source>
        <dbReference type="ARBA" id="ARBA00023015"/>
    </source>
</evidence>
<feature type="region of interest" description="Disordered" evidence="6">
    <location>
        <begin position="952"/>
        <end position="1111"/>
    </location>
</feature>
<evidence type="ECO:0000256" key="6">
    <source>
        <dbReference type="SAM" id="MobiDB-lite"/>
    </source>
</evidence>
<dbReference type="GO" id="GO:0005634">
    <property type="term" value="C:nucleus"/>
    <property type="evidence" value="ECO:0007669"/>
    <property type="project" value="UniProtKB-SubCell"/>
</dbReference>
<keyword evidence="3" id="KW-0238">DNA-binding</keyword>
<name>A0A7S3ZS19_9STRA</name>
<feature type="compositionally biased region" description="Low complexity" evidence="6">
    <location>
        <begin position="1102"/>
        <end position="1111"/>
    </location>
</feature>
<comment type="subcellular location">
    <subcellularLocation>
        <location evidence="1">Nucleus</location>
    </subcellularLocation>
</comment>
<evidence type="ECO:0000313" key="10">
    <source>
        <dbReference type="Proteomes" id="UP000789595"/>
    </source>
</evidence>
<dbReference type="GO" id="GO:0030041">
    <property type="term" value="P:actin filament polymerization"/>
    <property type="evidence" value="ECO:0007669"/>
    <property type="project" value="TreeGrafter"/>
</dbReference>
<feature type="region of interest" description="Disordered" evidence="6">
    <location>
        <begin position="383"/>
        <end position="404"/>
    </location>
</feature>
<accession>A0A7S3ZS19</accession>
<dbReference type="GO" id="GO:0003700">
    <property type="term" value="F:DNA-binding transcription factor activity"/>
    <property type="evidence" value="ECO:0007669"/>
    <property type="project" value="InterPro"/>
</dbReference>
<sequence length="1111" mass="121837">MALARLKGKIPKEIPFELKRCESCRRAKQGAIVCRVVRAHDGITEPDGGDWAPPAGFREWLAAWKEGDGKSTVRTPTKKPKRPRPPPKPKDEPEPERRSNATARQEAARAKAAAYEKIRADEIARTTKAKPPPPKKPKKEPKAPPPPPSPPPAPIGATARQQAAAAKAAAYAKIRADEIARGEAKRKASPRAGVAPKRKAPSPRSASPRAPEVEEAPPQQPPQPARRAPPRRAKEPPPPVKAEEPAPKRRPPRRPPARRDAAPRAPRSPPPPKPVVRRRRLWSSAESDDDDPLLPRRTPEMRRKDRRVAAGSAWVRGDLDPAAVDDFIAKARELGIGEEKALEELNDHNNDVETTLASFGTPPPDQTLSSAVDAFLAAAALLGGEAPAPPPKKKPKKPTSIDNARRRDWCDHDLHRFAEALLDTDRDCAQALKKLQKAPRGGHRTESAASFARCTVGDALDLYYGRFKGSPQYAAWKVRLNDQREAWKKREETIGRLPGARGFRLQAKPVDIEKPRPEWNPAGLADVDTIVETEARRLVSQTSKHGTRLQDETRKAERIDRKAAHDAALAAREALGAQEPPPRSYTPPISPFVGPFDAATEEARRLIAYSRYDPAAPLEFACPCGCGDRVDNRGRATSHRRKWATRSCRERASRDPRLRDVFEQLPPNSADFNAPPPSVLGNYEPREDDLCVCLCGCGKSIDNRGRSASHRRKWASAACRQRAHAERARDARLGRRMSVCAPDDVINASRKGSVDHQRQPRRVLIHTGVMVARSFDGRVLAGDVIGRAAPRRDSVSGALVRAWRVKFTDPEGEDRTLELSASEIADLVLKGAAPEADQRLAEELEAAEAADASQPAHRRFRGVTRKWYGDAARYNAAFSLLGDRFSLGGYDSPVQAARAWDQVAWRAGRGDDLNVVKFHGPPPQPSHDQQRLLAQRLRDNVRVRNAPVDADAVAASVVPSSPLPKRPLDDGDTPSKKKARPSLNEETPSRLDSKDDIFSSDDESLKPPPADDFLQKSPARLELEDSSDDEPVGDLQPPTPAARHDDVPLVPHPDPVNRVVTESPASSTRESPPEPVVFAPDATTPAVSPPPVEAPKPPPQLLPDEPMPCLN</sequence>
<proteinExistence type="predicted"/>
<feature type="region of interest" description="Disordered" evidence="6">
    <location>
        <begin position="61"/>
        <end position="316"/>
    </location>
</feature>
<dbReference type="GO" id="GO:0003677">
    <property type="term" value="F:DNA binding"/>
    <property type="evidence" value="ECO:0007669"/>
    <property type="project" value="UniProtKB-KW"/>
</dbReference>
<feature type="compositionally biased region" description="Basic and acidic residues" evidence="6">
    <location>
        <begin position="293"/>
        <end position="303"/>
    </location>
</feature>
<evidence type="ECO:0000256" key="3">
    <source>
        <dbReference type="ARBA" id="ARBA00023125"/>
    </source>
</evidence>
<feature type="compositionally biased region" description="Pro residues" evidence="6">
    <location>
        <begin position="143"/>
        <end position="154"/>
    </location>
</feature>
<feature type="compositionally biased region" description="Basic and acidic residues" evidence="6">
    <location>
        <begin position="548"/>
        <end position="558"/>
    </location>
</feature>
<evidence type="ECO:0000313" key="9">
    <source>
        <dbReference type="EMBL" id="CAH0366778.1"/>
    </source>
</evidence>
<dbReference type="InterPro" id="IPR001471">
    <property type="entry name" value="AP2/ERF_dom"/>
</dbReference>
<feature type="compositionally biased region" description="Low complexity" evidence="6">
    <location>
        <begin position="155"/>
        <end position="173"/>
    </location>
</feature>
<keyword evidence="10" id="KW-1185">Reference proteome</keyword>
<dbReference type="GO" id="GO:0005884">
    <property type="term" value="C:actin filament"/>
    <property type="evidence" value="ECO:0007669"/>
    <property type="project" value="TreeGrafter"/>
</dbReference>
<dbReference type="Proteomes" id="UP000789595">
    <property type="component" value="Unassembled WGS sequence"/>
</dbReference>
<dbReference type="OrthoDB" id="552345at2759"/>
<keyword evidence="2" id="KW-0805">Transcription regulation</keyword>
<protein>
    <recommendedName>
        <fullName evidence="7">AP2/ERF domain-containing protein</fullName>
    </recommendedName>
</protein>
<dbReference type="PROSITE" id="PS51032">
    <property type="entry name" value="AP2_ERF"/>
    <property type="match status" value="1"/>
</dbReference>
<dbReference type="InterPro" id="IPR051412">
    <property type="entry name" value="Formin_Homology_Diaphanous_sf"/>
</dbReference>
<feature type="compositionally biased region" description="Basic and acidic residues" evidence="6">
    <location>
        <begin position="966"/>
        <end position="975"/>
    </location>
</feature>
<feature type="compositionally biased region" description="Pro residues" evidence="6">
    <location>
        <begin position="1087"/>
        <end position="1101"/>
    </location>
</feature>
<feature type="compositionally biased region" description="Basic and acidic residues" evidence="6">
    <location>
        <begin position="88"/>
        <end position="99"/>
    </location>
</feature>
<evidence type="ECO:0000256" key="1">
    <source>
        <dbReference type="ARBA" id="ARBA00004123"/>
    </source>
</evidence>
<keyword evidence="5" id="KW-0539">Nucleus</keyword>
<evidence type="ECO:0000256" key="5">
    <source>
        <dbReference type="ARBA" id="ARBA00023242"/>
    </source>
</evidence>
<evidence type="ECO:0000313" key="8">
    <source>
        <dbReference type="EMBL" id="CAE0691839.1"/>
    </source>
</evidence>
<dbReference type="EMBL" id="CAKKNE010000001">
    <property type="protein sequence ID" value="CAH0366778.1"/>
    <property type="molecule type" value="Genomic_DNA"/>
</dbReference>